<dbReference type="PANTHER" id="PTHR10632:SF2">
    <property type="entry name" value="SULFIDE:QUINONE OXIDOREDUCTASE, MITOCHONDRIAL"/>
    <property type="match status" value="1"/>
</dbReference>
<organism evidence="8 9">
    <name type="scientific">Komagataeibacter europaeus NBRC 3261</name>
    <dbReference type="NCBI Taxonomy" id="1234669"/>
    <lineage>
        <taxon>Bacteria</taxon>
        <taxon>Pseudomonadati</taxon>
        <taxon>Pseudomonadota</taxon>
        <taxon>Alphaproteobacteria</taxon>
        <taxon>Acetobacterales</taxon>
        <taxon>Acetobacteraceae</taxon>
        <taxon>Komagataeibacter</taxon>
    </lineage>
</organism>
<dbReference type="SUPFAM" id="SSF51905">
    <property type="entry name" value="FAD/NAD(P)-binding domain"/>
    <property type="match status" value="2"/>
</dbReference>
<dbReference type="Gene3D" id="3.50.50.60">
    <property type="entry name" value="FAD/NAD(P)-binding domain"/>
    <property type="match status" value="2"/>
</dbReference>
<keyword evidence="4" id="KW-0274">FAD</keyword>
<evidence type="ECO:0000256" key="6">
    <source>
        <dbReference type="ARBA" id="ARBA00023002"/>
    </source>
</evidence>
<dbReference type="GO" id="GO:0070221">
    <property type="term" value="P:sulfide oxidation, using sulfide:quinone oxidoreductase"/>
    <property type="evidence" value="ECO:0007669"/>
    <property type="project" value="TreeGrafter"/>
</dbReference>
<keyword evidence="6" id="KW-0560">Oxidoreductase</keyword>
<keyword evidence="5" id="KW-0809">Transit peptide</keyword>
<dbReference type="AlphaFoldDB" id="A0A0D6PVT8"/>
<evidence type="ECO:0000313" key="8">
    <source>
        <dbReference type="EMBL" id="GAN95143.1"/>
    </source>
</evidence>
<dbReference type="PRINTS" id="PR00469">
    <property type="entry name" value="PNDRDTASEII"/>
</dbReference>
<dbReference type="InterPro" id="IPR023753">
    <property type="entry name" value="FAD/NAD-binding_dom"/>
</dbReference>
<sequence length="428" mass="46208">MTDTDPAAPNLSSPAHGLTYDVVVVGGGAAGLSTAASILKRRGGITVAIIEPSGSHFYQPGWTLVGGGVFKQSQTRRSEKWLIPAGADWVQAAATGFEPESNLVHLSNGSSIRYEVLVVATGLTLDWDGIEGLSETLGRNGVTSNYRYNLAPYTWQLVQTLGRGNAVFTQPPMPIKCAGAPQKAMYLACDAWRRRGLADNINVSFHTATPGLFGVKEFVPALMEYIQRYHIDLCLKSNLTKVDGKNRVATFTNVAEDGTKTTTETEFDMLHVVPPQRAPDVIRNSPLAGEGGWVSVDPATLRHTKYENVFALGDVAGTSNAKTAAAVRVQAPVVAVNVLATLDHKPAVADYDGYGACPLTVERGKIVLAEFGYGGKLEPTLPTWLLNGRKPTHLAWMLKEWVMPVLYWDGMLKGREIMVAPHKIGTPR</sequence>
<dbReference type="FunFam" id="3.50.50.60:FF:000034">
    <property type="entry name" value="sulfide:quinone oxidoreductase, mitochondrial"/>
    <property type="match status" value="1"/>
</dbReference>
<evidence type="ECO:0000256" key="5">
    <source>
        <dbReference type="ARBA" id="ARBA00022946"/>
    </source>
</evidence>
<dbReference type="RefSeq" id="WP_048849554.1">
    <property type="nucleotide sequence ID" value="NZ_BANI01000013.1"/>
</dbReference>
<dbReference type="EMBL" id="BANI01000013">
    <property type="protein sequence ID" value="GAN95143.1"/>
    <property type="molecule type" value="Genomic_DNA"/>
</dbReference>
<dbReference type="PRINTS" id="PR00368">
    <property type="entry name" value="FADPNR"/>
</dbReference>
<name>A0A0D6PVT8_KOMEU</name>
<dbReference type="GO" id="GO:0048038">
    <property type="term" value="F:quinone binding"/>
    <property type="evidence" value="ECO:0007669"/>
    <property type="project" value="UniProtKB-KW"/>
</dbReference>
<dbReference type="GO" id="GO:0071949">
    <property type="term" value="F:FAD binding"/>
    <property type="evidence" value="ECO:0007669"/>
    <property type="project" value="TreeGrafter"/>
</dbReference>
<evidence type="ECO:0000256" key="4">
    <source>
        <dbReference type="ARBA" id="ARBA00022827"/>
    </source>
</evidence>
<dbReference type="Proteomes" id="UP000032675">
    <property type="component" value="Unassembled WGS sequence"/>
</dbReference>
<comment type="cofactor">
    <cofactor evidence="1">
        <name>FAD</name>
        <dbReference type="ChEBI" id="CHEBI:57692"/>
    </cofactor>
</comment>
<comment type="caution">
    <text evidence="8">The sequence shown here is derived from an EMBL/GenBank/DDBJ whole genome shotgun (WGS) entry which is preliminary data.</text>
</comment>
<dbReference type="InterPro" id="IPR015904">
    <property type="entry name" value="Sulphide_quinone_reductase"/>
</dbReference>
<evidence type="ECO:0000313" key="9">
    <source>
        <dbReference type="Proteomes" id="UP000032675"/>
    </source>
</evidence>
<dbReference type="Pfam" id="PF07992">
    <property type="entry name" value="Pyr_redox_2"/>
    <property type="match status" value="1"/>
</dbReference>
<gene>
    <name evidence="8" type="ORF">Geu3261_0013_012</name>
</gene>
<protein>
    <submittedName>
        <fullName evidence="8">Oxidoreductase</fullName>
    </submittedName>
</protein>
<reference evidence="8 9" key="1">
    <citation type="submission" date="2012-11" db="EMBL/GenBank/DDBJ databases">
        <title>Whole genome sequence of Gluconacetobacter europaeus NBRC3261.</title>
        <authorList>
            <person name="Azuma Y."/>
            <person name="Higashiura N."/>
            <person name="Hirakawa H."/>
            <person name="Matsushita K."/>
        </authorList>
    </citation>
    <scope>NUCLEOTIDE SEQUENCE [LARGE SCALE GENOMIC DNA]</scope>
    <source>
        <strain evidence="8 9">NBRC 3261</strain>
    </source>
</reference>
<dbReference type="PANTHER" id="PTHR10632">
    <property type="entry name" value="SULFIDE:QUINONE OXIDOREDUCTASE"/>
    <property type="match status" value="1"/>
</dbReference>
<accession>A0A0D6PVT8</accession>
<evidence type="ECO:0000259" key="7">
    <source>
        <dbReference type="Pfam" id="PF07992"/>
    </source>
</evidence>
<feature type="domain" description="FAD/NAD(P)-binding" evidence="7">
    <location>
        <begin position="20"/>
        <end position="324"/>
    </location>
</feature>
<keyword evidence="3" id="KW-0874">Quinone</keyword>
<evidence type="ECO:0000256" key="1">
    <source>
        <dbReference type="ARBA" id="ARBA00001974"/>
    </source>
</evidence>
<evidence type="ECO:0000256" key="3">
    <source>
        <dbReference type="ARBA" id="ARBA00022719"/>
    </source>
</evidence>
<proteinExistence type="predicted"/>
<dbReference type="InterPro" id="IPR036188">
    <property type="entry name" value="FAD/NAD-bd_sf"/>
</dbReference>
<evidence type="ECO:0000256" key="2">
    <source>
        <dbReference type="ARBA" id="ARBA00022630"/>
    </source>
</evidence>
<keyword evidence="2" id="KW-0285">Flavoprotein</keyword>
<dbReference type="GO" id="GO:0070224">
    <property type="term" value="F:sulfide:quinone oxidoreductase activity"/>
    <property type="evidence" value="ECO:0007669"/>
    <property type="project" value="TreeGrafter"/>
</dbReference>